<dbReference type="EMBL" id="JANJQO010000019">
    <property type="protein sequence ID" value="KAJ2983694.1"/>
    <property type="molecule type" value="Genomic_DNA"/>
</dbReference>
<organism evidence="1 2">
    <name type="scientific">Zarea fungicola</name>
    <dbReference type="NCBI Taxonomy" id="93591"/>
    <lineage>
        <taxon>Eukaryota</taxon>
        <taxon>Fungi</taxon>
        <taxon>Dikarya</taxon>
        <taxon>Ascomycota</taxon>
        <taxon>Pezizomycotina</taxon>
        <taxon>Sordariomycetes</taxon>
        <taxon>Hypocreomycetidae</taxon>
        <taxon>Hypocreales</taxon>
        <taxon>Cordycipitaceae</taxon>
        <taxon>Zarea</taxon>
    </lineage>
</organism>
<dbReference type="Proteomes" id="UP001143910">
    <property type="component" value="Unassembled WGS sequence"/>
</dbReference>
<proteinExistence type="predicted"/>
<sequence length="189" mass="20720">MRLLSLLAFLPLLVAAQVTLPEDALSGLAIHLKDESGNAVYVHESEFDKYGIVLQANPGTNSTNQTSLAKRGPPKDYRLCDEPVIDVEDLRNGLIDFADSLACGTGVVPDRFAPYTYVAISWYHGSTVLYICNYWETSAIYSGPDLVDYVSLAFNYCGMGNKAAWYHVGGADISYGYTNVKNWFCGVPV</sequence>
<reference evidence="1" key="1">
    <citation type="submission" date="2022-08" db="EMBL/GenBank/DDBJ databases">
        <title>Genome Sequence of Lecanicillium fungicola.</title>
        <authorList>
            <person name="Buettner E."/>
        </authorList>
    </citation>
    <scope>NUCLEOTIDE SEQUENCE</scope>
    <source>
        <strain evidence="1">Babe33</strain>
    </source>
</reference>
<keyword evidence="2" id="KW-1185">Reference proteome</keyword>
<evidence type="ECO:0000313" key="2">
    <source>
        <dbReference type="Proteomes" id="UP001143910"/>
    </source>
</evidence>
<gene>
    <name evidence="1" type="ORF">NQ176_g511</name>
</gene>
<protein>
    <submittedName>
        <fullName evidence="1">Uncharacterized protein</fullName>
    </submittedName>
</protein>
<comment type="caution">
    <text evidence="1">The sequence shown here is derived from an EMBL/GenBank/DDBJ whole genome shotgun (WGS) entry which is preliminary data.</text>
</comment>
<name>A0ACC1NZ44_9HYPO</name>
<evidence type="ECO:0000313" key="1">
    <source>
        <dbReference type="EMBL" id="KAJ2983694.1"/>
    </source>
</evidence>
<accession>A0ACC1NZ44</accession>